<evidence type="ECO:0000313" key="3">
    <source>
        <dbReference type="Proteomes" id="UP000248975"/>
    </source>
</evidence>
<sequence>MLKCVALIVGLITASSAYAGAWSYEERFRDPKTTEMGPAASATNAEGYTITISRPKDRRAYITLKLPDNSFDRLKLTGRIAAVRPDEKAVVFLETPPPMSGLETPFALPSLVRERIWHGQEEAPLTGTLRNILDSSKLTVRFFTDTGTTVDTVFDMAGAAPVIAKALGIPLKQDPVAAENAMMSRKLYAEAAMRCYGPSAKGTDSNACMAAVAQCSQKNEATFDAAAFRGCLGKSKWHADWAP</sequence>
<name>A0A2W5TG88_CERSP</name>
<gene>
    <name evidence="2" type="ORF">DI533_21690</name>
</gene>
<dbReference type="AlphaFoldDB" id="A0A2W5TG88"/>
<feature type="signal peptide" evidence="1">
    <location>
        <begin position="1"/>
        <end position="19"/>
    </location>
</feature>
<protein>
    <submittedName>
        <fullName evidence="2">Uncharacterized protein</fullName>
    </submittedName>
</protein>
<reference evidence="2 3" key="1">
    <citation type="submission" date="2017-08" db="EMBL/GenBank/DDBJ databases">
        <title>Infants hospitalized years apart are colonized by the same room-sourced microbial strains.</title>
        <authorList>
            <person name="Brooks B."/>
            <person name="Olm M.R."/>
            <person name="Firek B.A."/>
            <person name="Baker R."/>
            <person name="Thomas B.C."/>
            <person name="Morowitz M.J."/>
            <person name="Banfield J.F."/>
        </authorList>
    </citation>
    <scope>NUCLEOTIDE SEQUENCE [LARGE SCALE GENOMIC DNA]</scope>
    <source>
        <strain evidence="2">S2_003_000_R2_11</strain>
    </source>
</reference>
<accession>A0A2W5TG88</accession>
<evidence type="ECO:0000256" key="1">
    <source>
        <dbReference type="SAM" id="SignalP"/>
    </source>
</evidence>
<keyword evidence="1" id="KW-0732">Signal</keyword>
<organism evidence="2 3">
    <name type="scientific">Cereibacter sphaeroides</name>
    <name type="common">Rhodobacter sphaeroides</name>
    <dbReference type="NCBI Taxonomy" id="1063"/>
    <lineage>
        <taxon>Bacteria</taxon>
        <taxon>Pseudomonadati</taxon>
        <taxon>Pseudomonadota</taxon>
        <taxon>Alphaproteobacteria</taxon>
        <taxon>Rhodobacterales</taxon>
        <taxon>Paracoccaceae</taxon>
        <taxon>Cereibacter</taxon>
    </lineage>
</organism>
<dbReference type="EMBL" id="QFQS01000015">
    <property type="protein sequence ID" value="PZQ94667.1"/>
    <property type="molecule type" value="Genomic_DNA"/>
</dbReference>
<proteinExistence type="predicted"/>
<comment type="caution">
    <text evidence="2">The sequence shown here is derived from an EMBL/GenBank/DDBJ whole genome shotgun (WGS) entry which is preliminary data.</text>
</comment>
<feature type="chain" id="PRO_5015973407" evidence="1">
    <location>
        <begin position="20"/>
        <end position="243"/>
    </location>
</feature>
<dbReference type="Proteomes" id="UP000248975">
    <property type="component" value="Unassembled WGS sequence"/>
</dbReference>
<evidence type="ECO:0000313" key="2">
    <source>
        <dbReference type="EMBL" id="PZQ94667.1"/>
    </source>
</evidence>